<evidence type="ECO:0000256" key="1">
    <source>
        <dbReference type="SAM" id="Coils"/>
    </source>
</evidence>
<keyword evidence="1" id="KW-0175">Coiled coil</keyword>
<evidence type="ECO:0000313" key="5">
    <source>
        <dbReference type="EMBL" id="CAD8498026.1"/>
    </source>
</evidence>
<accession>A0A6T7SBH9</accession>
<dbReference type="Pfam" id="PF03732">
    <property type="entry name" value="Retrotrans_gag"/>
    <property type="match status" value="1"/>
</dbReference>
<evidence type="ECO:0000259" key="3">
    <source>
        <dbReference type="Pfam" id="PF03732"/>
    </source>
</evidence>
<feature type="coiled-coil region" evidence="1">
    <location>
        <begin position="116"/>
        <end position="171"/>
    </location>
</feature>
<dbReference type="EMBL" id="HBEO01026741">
    <property type="protein sequence ID" value="CAD8498020.1"/>
    <property type="molecule type" value="Transcribed_RNA"/>
</dbReference>
<gene>
    <name evidence="4" type="ORF">HPHI1048_LOCUS18001</name>
    <name evidence="5" type="ORF">HPHI1048_LOCUS18004</name>
</gene>
<evidence type="ECO:0000313" key="4">
    <source>
        <dbReference type="EMBL" id="CAD8498020.1"/>
    </source>
</evidence>
<sequence length="381" mass="44607">MTSRVLSFSPKDSDKKKSRTFRNVIPSLLIPRTPAWSQILRSGFSSMSRTLKQPKEEGVEESDLSTTVEKTGQQEIGTSTRDVESKLRRSADMNDFEISEEPEAEQIGTQYMWEYILALEQEVQASRQEAQASRQEAQTARQEMEELQQSFQQLVRRCDEMMQQLNCSKKEPQPEAQEKETAHKEVKRLFDSRNARVFNGEAEVEFSVISWLATLEFQLMSQSIPKDQWVNSAKGLMGEKVTNWITSSSLASQIDPDVEDADVWKTLNSGRMPWEAFTTLMKKQWLPKEYPVKLVSLLRELRQGPKENMQNFIQRFTAMANRLVACLVTRTEYGNYLVEQTFVNNGRKNRVRYRRRAIWLYCVRKRRPWHQRTLRYLLLRP</sequence>
<dbReference type="AlphaFoldDB" id="A0A6T7SBH9"/>
<organism evidence="4">
    <name type="scientific">Hanusia phi</name>
    <dbReference type="NCBI Taxonomy" id="3032"/>
    <lineage>
        <taxon>Eukaryota</taxon>
        <taxon>Cryptophyceae</taxon>
        <taxon>Pyrenomonadales</taxon>
        <taxon>Geminigeraceae</taxon>
        <taxon>Hanusia</taxon>
    </lineage>
</organism>
<reference evidence="4" key="1">
    <citation type="submission" date="2021-01" db="EMBL/GenBank/DDBJ databases">
        <authorList>
            <person name="Corre E."/>
            <person name="Pelletier E."/>
            <person name="Niang G."/>
            <person name="Scheremetjew M."/>
            <person name="Finn R."/>
            <person name="Kale V."/>
            <person name="Holt S."/>
            <person name="Cochrane G."/>
            <person name="Meng A."/>
            <person name="Brown T."/>
            <person name="Cohen L."/>
        </authorList>
    </citation>
    <scope>NUCLEOTIDE SEQUENCE</scope>
    <source>
        <strain evidence="4">CCMP325</strain>
    </source>
</reference>
<protein>
    <recommendedName>
        <fullName evidence="3">Retrotransposon gag domain-containing protein</fullName>
    </recommendedName>
</protein>
<feature type="domain" description="Retrotransposon gag" evidence="3">
    <location>
        <begin position="262"/>
        <end position="325"/>
    </location>
</feature>
<feature type="region of interest" description="Disordered" evidence="2">
    <location>
        <begin position="48"/>
        <end position="85"/>
    </location>
</feature>
<feature type="region of interest" description="Disordered" evidence="2">
    <location>
        <begin position="1"/>
        <end position="20"/>
    </location>
</feature>
<dbReference type="EMBL" id="HBEO01026744">
    <property type="protein sequence ID" value="CAD8498026.1"/>
    <property type="molecule type" value="Transcribed_RNA"/>
</dbReference>
<name>A0A6T7SBH9_9CRYP</name>
<evidence type="ECO:0000256" key="2">
    <source>
        <dbReference type="SAM" id="MobiDB-lite"/>
    </source>
</evidence>
<dbReference type="InterPro" id="IPR005162">
    <property type="entry name" value="Retrotrans_gag_dom"/>
</dbReference>
<proteinExistence type="predicted"/>
<feature type="compositionally biased region" description="Polar residues" evidence="2">
    <location>
        <begin position="64"/>
        <end position="80"/>
    </location>
</feature>